<reference evidence="4" key="1">
    <citation type="journal article" date="2021" name="Proc. Natl. Acad. Sci. U.S.A.">
        <title>A Catalog of Tens of Thousands of Viruses from Human Metagenomes Reveals Hidden Associations with Chronic Diseases.</title>
        <authorList>
            <person name="Tisza M.J."/>
            <person name="Buck C.B."/>
        </authorList>
    </citation>
    <scope>NUCLEOTIDE SEQUENCE</scope>
    <source>
        <strain evidence="4">CtNQV2</strain>
    </source>
</reference>
<organism evidence="4">
    <name type="scientific">Myoviridae sp. ctNQV2</name>
    <dbReference type="NCBI Taxonomy" id="2827683"/>
    <lineage>
        <taxon>Viruses</taxon>
        <taxon>Duplodnaviria</taxon>
        <taxon>Heunggongvirae</taxon>
        <taxon>Uroviricota</taxon>
        <taxon>Caudoviricetes</taxon>
    </lineage>
</organism>
<dbReference type="EMBL" id="BK032510">
    <property type="protein sequence ID" value="DAF43656.1"/>
    <property type="molecule type" value="Genomic_DNA"/>
</dbReference>
<dbReference type="InterPro" id="IPR052595">
    <property type="entry name" value="LRRC69/RLP"/>
</dbReference>
<dbReference type="SUPFAM" id="SSF52047">
    <property type="entry name" value="RNI-like"/>
    <property type="match status" value="1"/>
</dbReference>
<feature type="region of interest" description="Disordered" evidence="2">
    <location>
        <begin position="411"/>
        <end position="434"/>
    </location>
</feature>
<dbReference type="Pfam" id="PF23598">
    <property type="entry name" value="LRR_14"/>
    <property type="match status" value="1"/>
</dbReference>
<evidence type="ECO:0000259" key="3">
    <source>
        <dbReference type="Pfam" id="PF23598"/>
    </source>
</evidence>
<dbReference type="InterPro" id="IPR032675">
    <property type="entry name" value="LRR_dom_sf"/>
</dbReference>
<keyword evidence="1" id="KW-0677">Repeat</keyword>
<dbReference type="PANTHER" id="PTHR48057">
    <property type="entry name" value="LEUCINE-RICH REPEAT SERINE/THREONINE-PROTEIN KINASE 1"/>
    <property type="match status" value="1"/>
</dbReference>
<feature type="domain" description="Disease resistance R13L4/SHOC-2-like LRR" evidence="3">
    <location>
        <begin position="160"/>
        <end position="357"/>
    </location>
</feature>
<evidence type="ECO:0000256" key="1">
    <source>
        <dbReference type="ARBA" id="ARBA00022737"/>
    </source>
</evidence>
<sequence>MDKYGKYIKRIPSPDANRTTIFTTFNYAFQNYYSNDFNYIPNPVINSDYNCYIRFDSETPGEVIVDWGDGNIETFKMRKYGTNAYIAAWRTLNVDYRKNPSSTGGGWGLGIDQNTGEYIRPYPNHHYADDDINGERVIRMTFTCDIIRAYFNTTVHHNFPILEMTNLKQLQLTDNKYINEIPYSRITKLKNLTYLNFNRLGGTLQYIPDSIFDMTGLTSLTLAGVVNLSNLDSSNIRKISNLKKLTTLDLNTTQIPQYIKEFNDLPNLVSLNIAPNVNSDTQPRFDEITQINQKLTNLNYMGSNWIAGRVRTNWADWISGKGIGNIQTLYADYAPKLTWNLPEYIRNEMRSLSTINLINDTPTQDRADTFVNNFYNYVTGWTQITMSSIAKDGKRNQLYGLYVNLYSASEPQNNTRPSGVEQAPSGFVKGSNNGNPTTPMEKIYVLKNNYAQAWNVKPT</sequence>
<dbReference type="PANTHER" id="PTHR48057:SF7">
    <property type="entry name" value="LEUCINE-RICH REPEAT SERINE_THREONINE-PROTEIN KINASE 1"/>
    <property type="match status" value="1"/>
</dbReference>
<accession>A0A8S5RYA3</accession>
<name>A0A8S5RYA3_9CAUD</name>
<proteinExistence type="predicted"/>
<evidence type="ECO:0000256" key="2">
    <source>
        <dbReference type="SAM" id="MobiDB-lite"/>
    </source>
</evidence>
<dbReference type="InterPro" id="IPR055414">
    <property type="entry name" value="LRR_R13L4/SHOC2-like"/>
</dbReference>
<dbReference type="Gene3D" id="3.80.10.10">
    <property type="entry name" value="Ribonuclease Inhibitor"/>
    <property type="match status" value="1"/>
</dbReference>
<evidence type="ECO:0000313" key="4">
    <source>
        <dbReference type="EMBL" id="DAF43656.1"/>
    </source>
</evidence>
<protein>
    <submittedName>
        <fullName evidence="4">Leucine-rich repeat protein</fullName>
    </submittedName>
</protein>